<dbReference type="FunFam" id="1.10.150.50:FF:000001">
    <property type="entry name" value="Ephrin type-A receptor 5"/>
    <property type="match status" value="1"/>
</dbReference>
<evidence type="ECO:0000259" key="6">
    <source>
        <dbReference type="PROSITE" id="PS50105"/>
    </source>
</evidence>
<dbReference type="SUPFAM" id="SSF47769">
    <property type="entry name" value="SAM/Pointed domain"/>
    <property type="match status" value="1"/>
</dbReference>
<keyword evidence="4" id="KW-0472">Membrane</keyword>
<dbReference type="InterPro" id="IPR050449">
    <property type="entry name" value="Ephrin_rcpt_TKs"/>
</dbReference>
<evidence type="ECO:0000256" key="2">
    <source>
        <dbReference type="ARBA" id="ARBA00022741"/>
    </source>
</evidence>
<dbReference type="AlphaFoldDB" id="A0A9D4H278"/>
<reference evidence="7" key="2">
    <citation type="submission" date="2020-11" db="EMBL/GenBank/DDBJ databases">
        <authorList>
            <person name="McCartney M.A."/>
            <person name="Auch B."/>
            <person name="Kono T."/>
            <person name="Mallez S."/>
            <person name="Becker A."/>
            <person name="Gohl D.M."/>
            <person name="Silverstein K.A.T."/>
            <person name="Koren S."/>
            <person name="Bechman K.B."/>
            <person name="Herman A."/>
            <person name="Abrahante J.E."/>
            <person name="Garbe J."/>
        </authorList>
    </citation>
    <scope>NUCLEOTIDE SEQUENCE</scope>
    <source>
        <strain evidence="7">Duluth1</strain>
        <tissue evidence="7">Whole animal</tissue>
    </source>
</reference>
<dbReference type="PANTHER" id="PTHR46877">
    <property type="entry name" value="EPH RECEPTOR A5"/>
    <property type="match status" value="1"/>
</dbReference>
<evidence type="ECO:0000256" key="1">
    <source>
        <dbReference type="ARBA" id="ARBA00004167"/>
    </source>
</evidence>
<evidence type="ECO:0000256" key="4">
    <source>
        <dbReference type="ARBA" id="ARBA00023136"/>
    </source>
</evidence>
<protein>
    <recommendedName>
        <fullName evidence="6">SAM domain-containing protein</fullName>
    </recommendedName>
</protein>
<organism evidence="7 8">
    <name type="scientific">Dreissena polymorpha</name>
    <name type="common">Zebra mussel</name>
    <name type="synonym">Mytilus polymorpha</name>
    <dbReference type="NCBI Taxonomy" id="45954"/>
    <lineage>
        <taxon>Eukaryota</taxon>
        <taxon>Metazoa</taxon>
        <taxon>Spiralia</taxon>
        <taxon>Lophotrochozoa</taxon>
        <taxon>Mollusca</taxon>
        <taxon>Bivalvia</taxon>
        <taxon>Autobranchia</taxon>
        <taxon>Heteroconchia</taxon>
        <taxon>Euheterodonta</taxon>
        <taxon>Imparidentia</taxon>
        <taxon>Neoheterodontei</taxon>
        <taxon>Myida</taxon>
        <taxon>Dreissenoidea</taxon>
        <taxon>Dreissenidae</taxon>
        <taxon>Dreissena</taxon>
    </lineage>
</organism>
<dbReference type="SMART" id="SM00454">
    <property type="entry name" value="SAM"/>
    <property type="match status" value="1"/>
</dbReference>
<dbReference type="Gene3D" id="1.10.150.50">
    <property type="entry name" value="Transcription Factor, Ets-1"/>
    <property type="match status" value="1"/>
</dbReference>
<dbReference type="GO" id="GO:0007411">
    <property type="term" value="P:axon guidance"/>
    <property type="evidence" value="ECO:0007669"/>
    <property type="project" value="TreeGrafter"/>
</dbReference>
<reference evidence="7" key="1">
    <citation type="journal article" date="2019" name="bioRxiv">
        <title>The Genome of the Zebra Mussel, Dreissena polymorpha: A Resource for Invasive Species Research.</title>
        <authorList>
            <person name="McCartney M.A."/>
            <person name="Auch B."/>
            <person name="Kono T."/>
            <person name="Mallez S."/>
            <person name="Zhang Y."/>
            <person name="Obille A."/>
            <person name="Becker A."/>
            <person name="Abrahante J.E."/>
            <person name="Garbe J."/>
            <person name="Badalamenti J.P."/>
            <person name="Herman A."/>
            <person name="Mangelson H."/>
            <person name="Liachko I."/>
            <person name="Sullivan S."/>
            <person name="Sone E.D."/>
            <person name="Koren S."/>
            <person name="Silverstein K.A.T."/>
            <person name="Beckman K.B."/>
            <person name="Gohl D.M."/>
        </authorList>
    </citation>
    <scope>NUCLEOTIDE SEQUENCE</scope>
    <source>
        <strain evidence="7">Duluth1</strain>
        <tissue evidence="7">Whole animal</tissue>
    </source>
</reference>
<keyword evidence="3" id="KW-0067">ATP-binding</keyword>
<dbReference type="GO" id="GO:0005524">
    <property type="term" value="F:ATP binding"/>
    <property type="evidence" value="ECO:0007669"/>
    <property type="project" value="UniProtKB-KW"/>
</dbReference>
<dbReference type="GO" id="GO:0005005">
    <property type="term" value="F:transmembrane-ephrin receptor activity"/>
    <property type="evidence" value="ECO:0007669"/>
    <property type="project" value="TreeGrafter"/>
</dbReference>
<dbReference type="PROSITE" id="PS50105">
    <property type="entry name" value="SAM_DOMAIN"/>
    <property type="match status" value="1"/>
</dbReference>
<dbReference type="Pfam" id="PF00536">
    <property type="entry name" value="SAM_1"/>
    <property type="match status" value="1"/>
</dbReference>
<keyword evidence="8" id="KW-1185">Reference proteome</keyword>
<evidence type="ECO:0000256" key="3">
    <source>
        <dbReference type="ARBA" id="ARBA00022840"/>
    </source>
</evidence>
<keyword evidence="5" id="KW-0675">Receptor</keyword>
<evidence type="ECO:0000313" key="8">
    <source>
        <dbReference type="Proteomes" id="UP000828390"/>
    </source>
</evidence>
<dbReference type="GO" id="GO:0005886">
    <property type="term" value="C:plasma membrane"/>
    <property type="evidence" value="ECO:0007669"/>
    <property type="project" value="TreeGrafter"/>
</dbReference>
<dbReference type="InterPro" id="IPR013761">
    <property type="entry name" value="SAM/pointed_sf"/>
</dbReference>
<evidence type="ECO:0000313" key="7">
    <source>
        <dbReference type="EMBL" id="KAH3827022.1"/>
    </source>
</evidence>
<dbReference type="Proteomes" id="UP000828390">
    <property type="component" value="Unassembled WGS sequence"/>
</dbReference>
<feature type="domain" description="SAM" evidence="6">
    <location>
        <begin position="33"/>
        <end position="97"/>
    </location>
</feature>
<comment type="subcellular location">
    <subcellularLocation>
        <location evidence="1">Membrane</location>
        <topology evidence="1">Single-pass membrane protein</topology>
    </subcellularLocation>
</comment>
<accession>A0A9D4H278</accession>
<comment type="caution">
    <text evidence="7">The sequence shown here is derived from an EMBL/GenBank/DDBJ whole genome shotgun (WGS) entry which is preliminary data.</text>
</comment>
<keyword evidence="2" id="KW-0547">Nucleotide-binding</keyword>
<dbReference type="PANTHER" id="PTHR46877:SF14">
    <property type="entry name" value="RECEPTOR PROTEIN-TYROSINE KINASE"/>
    <property type="match status" value="1"/>
</dbReference>
<evidence type="ECO:0000256" key="5">
    <source>
        <dbReference type="ARBA" id="ARBA00023170"/>
    </source>
</evidence>
<dbReference type="InterPro" id="IPR001660">
    <property type="entry name" value="SAM"/>
</dbReference>
<name>A0A9D4H278_DREPO</name>
<dbReference type="EMBL" id="JAIWYP010000005">
    <property type="protein sequence ID" value="KAH3827022.1"/>
    <property type="molecule type" value="Genomic_DNA"/>
</dbReference>
<dbReference type="GO" id="GO:0030425">
    <property type="term" value="C:dendrite"/>
    <property type="evidence" value="ECO:0007669"/>
    <property type="project" value="TreeGrafter"/>
</dbReference>
<proteinExistence type="predicted"/>
<sequence length="116" mass="13275">MSIFVHIGVHLRWFSIFFRPHVFVDNTPPEVANNFASVEEWLVAIKMDRYRDNFMSAGVTSMDQVLRITVKDLETIGVSLLGHQKKIINSVQTLRAQLLGPQVQLPHMHMSEGFLV</sequence>
<gene>
    <name evidence="7" type="ORF">DPMN_128950</name>
</gene>
<dbReference type="CDD" id="cd09488">
    <property type="entry name" value="SAM_EPH-R"/>
    <property type="match status" value="1"/>
</dbReference>